<dbReference type="GO" id="GO:0016671">
    <property type="term" value="F:oxidoreductase activity, acting on a sulfur group of donors, disulfide as acceptor"/>
    <property type="evidence" value="ECO:0007669"/>
    <property type="project" value="InterPro"/>
</dbReference>
<dbReference type="AlphaFoldDB" id="A0A183GL51"/>
<evidence type="ECO:0000313" key="9">
    <source>
        <dbReference type="WBParaSite" id="HPBE_0002342101-mRNA-1"/>
    </source>
</evidence>
<evidence type="ECO:0000256" key="2">
    <source>
        <dbReference type="ARBA" id="ARBA00005679"/>
    </source>
</evidence>
<keyword evidence="3" id="KW-0964">Secreted</keyword>
<evidence type="ECO:0000256" key="6">
    <source>
        <dbReference type="SAM" id="SignalP"/>
    </source>
</evidence>
<proteinExistence type="inferred from homology"/>
<keyword evidence="5" id="KW-0325">Glycoprotein</keyword>
<dbReference type="GO" id="GO:0005576">
    <property type="term" value="C:extracellular region"/>
    <property type="evidence" value="ECO:0007669"/>
    <property type="project" value="UniProtKB-SubCell"/>
</dbReference>
<evidence type="ECO:0000256" key="3">
    <source>
        <dbReference type="ARBA" id="ARBA00022525"/>
    </source>
</evidence>
<organism evidence="8 9">
    <name type="scientific">Heligmosomoides polygyrus</name>
    <name type="common">Parasitic roundworm</name>
    <dbReference type="NCBI Taxonomy" id="6339"/>
    <lineage>
        <taxon>Eukaryota</taxon>
        <taxon>Metazoa</taxon>
        <taxon>Ecdysozoa</taxon>
        <taxon>Nematoda</taxon>
        <taxon>Chromadorea</taxon>
        <taxon>Rhabditida</taxon>
        <taxon>Rhabditina</taxon>
        <taxon>Rhabditomorpha</taxon>
        <taxon>Strongyloidea</taxon>
        <taxon>Heligmosomidae</taxon>
        <taxon>Heligmosomoides</taxon>
    </lineage>
</organism>
<dbReference type="Proteomes" id="UP000050761">
    <property type="component" value="Unassembled WGS sequence"/>
</dbReference>
<keyword evidence="4 6" id="KW-0732">Signal</keyword>
<dbReference type="WBParaSite" id="HPBE_0002342101-mRNA-1">
    <property type="protein sequence ID" value="HPBE_0002342101-mRNA-1"/>
    <property type="gene ID" value="HPBE_0002342101"/>
</dbReference>
<accession>A0A3P8H5N0</accession>
<dbReference type="OrthoDB" id="958254at2759"/>
<feature type="signal peptide" evidence="6">
    <location>
        <begin position="1"/>
        <end position="20"/>
    </location>
</feature>
<name>A0A183GL51_HELPZ</name>
<comment type="similarity">
    <text evidence="2">Belongs to the GILT family.</text>
</comment>
<evidence type="ECO:0000256" key="1">
    <source>
        <dbReference type="ARBA" id="ARBA00004613"/>
    </source>
</evidence>
<accession>A0A183GL51</accession>
<evidence type="ECO:0000256" key="5">
    <source>
        <dbReference type="ARBA" id="ARBA00023180"/>
    </source>
</evidence>
<evidence type="ECO:0000256" key="4">
    <source>
        <dbReference type="ARBA" id="ARBA00022729"/>
    </source>
</evidence>
<reference evidence="9" key="2">
    <citation type="submission" date="2019-09" db="UniProtKB">
        <authorList>
            <consortium name="WormBaseParasite"/>
        </authorList>
    </citation>
    <scope>IDENTIFICATION</scope>
</reference>
<reference evidence="7 8" key="1">
    <citation type="submission" date="2018-11" db="EMBL/GenBank/DDBJ databases">
        <authorList>
            <consortium name="Pathogen Informatics"/>
        </authorList>
    </citation>
    <scope>NUCLEOTIDE SEQUENCE [LARGE SCALE GENOMIC DNA]</scope>
</reference>
<dbReference type="Pfam" id="PF03227">
    <property type="entry name" value="GILT"/>
    <property type="match status" value="1"/>
</dbReference>
<sequence length="207" mass="23424">MMRTFHYLAVLLAALRQAAPVVTVDVVGESMCPFTTRFVHSDLVPVYEKYRRYLRINYHPSGRSENNVCVRRADGIAHGAEECKKNALIACLINYVPRHQIESVACVQPMPNLIESFLTCVAGRYPPGVSNRIHECATGDEGREYLVLDSMVVAEQVAENVDAIIRQLDKCLENRVLESRDATARPAAPPQHHDADWRWHGRRCEQI</sequence>
<evidence type="ECO:0000313" key="8">
    <source>
        <dbReference type="Proteomes" id="UP000050761"/>
    </source>
</evidence>
<evidence type="ECO:0000313" key="7">
    <source>
        <dbReference type="EMBL" id="VDP38716.1"/>
    </source>
</evidence>
<protein>
    <submittedName>
        <fullName evidence="9">Gamma interferon inducible lysosomal thiol reductase GILT</fullName>
    </submittedName>
</protein>
<feature type="chain" id="PRO_5044552119" evidence="6">
    <location>
        <begin position="21"/>
        <end position="207"/>
    </location>
</feature>
<keyword evidence="8" id="KW-1185">Reference proteome</keyword>
<comment type="subcellular location">
    <subcellularLocation>
        <location evidence="1">Secreted</location>
    </subcellularLocation>
</comment>
<dbReference type="EMBL" id="UZAH01035041">
    <property type="protein sequence ID" value="VDP38716.1"/>
    <property type="molecule type" value="Genomic_DNA"/>
</dbReference>
<dbReference type="PANTHER" id="PTHR13234:SF8">
    <property type="entry name" value="GAMMA-INTERFERON-INDUCIBLE LYSOSOMAL THIOL REDUCTASE"/>
    <property type="match status" value="1"/>
</dbReference>
<dbReference type="InterPro" id="IPR004911">
    <property type="entry name" value="Interferon-induced_GILT"/>
</dbReference>
<gene>
    <name evidence="7" type="ORF">HPBE_LOCUS23420</name>
</gene>
<dbReference type="PANTHER" id="PTHR13234">
    <property type="entry name" value="GAMMA-INTERFERON INDUCIBLE LYSOSOMAL THIOL REDUCTASE GILT"/>
    <property type="match status" value="1"/>
</dbReference>